<name>A0A6V7JSG0_9HYME</name>
<gene>
    <name evidence="1" type="ORF">BBRV_LOCUS59415</name>
</gene>
<sequence length="200" mass="22763">MGDNHMVNGEKFWEMVRSETGIDLSTHVKKILTSNGIDDPVALGGITTQTVDEVEAHARDVLKELLDPEEDLKFIYGLYHRKPEKFQFNVGEWNMIVKLAQLVADKSVDFGRPKRETITIPTNKREGEKKRKLLTMSGQDNIANERETLTSRIKSMVNPFCEKENILEQAVVWKVSVNDLSVIVKVNEQYEGENLSESLS</sequence>
<accession>A0A6V7JSG0</accession>
<proteinExistence type="predicted"/>
<dbReference type="EMBL" id="CADCXW020000020">
    <property type="protein sequence ID" value="CAD1554452.1"/>
    <property type="molecule type" value="Genomic_DNA"/>
</dbReference>
<organism evidence="1">
    <name type="scientific">Bracon brevicornis</name>
    <dbReference type="NCBI Taxonomy" id="1563983"/>
    <lineage>
        <taxon>Eukaryota</taxon>
        <taxon>Metazoa</taxon>
        <taxon>Ecdysozoa</taxon>
        <taxon>Arthropoda</taxon>
        <taxon>Hexapoda</taxon>
        <taxon>Insecta</taxon>
        <taxon>Pterygota</taxon>
        <taxon>Neoptera</taxon>
        <taxon>Endopterygota</taxon>
        <taxon>Hymenoptera</taxon>
        <taxon>Apocrita</taxon>
        <taxon>Ichneumonoidea</taxon>
        <taxon>Braconidae</taxon>
        <taxon>Braconinae</taxon>
        <taxon>Bracon</taxon>
    </lineage>
</organism>
<evidence type="ECO:0000313" key="1">
    <source>
        <dbReference type="EMBL" id="CAD1554452.1"/>
    </source>
</evidence>
<reference evidence="1" key="1">
    <citation type="submission" date="2020-07" db="EMBL/GenBank/DDBJ databases">
        <authorList>
            <person name="Ferguson B K."/>
        </authorList>
    </citation>
    <scope>NUCLEOTIDE SEQUENCE</scope>
    <source>
        <strain evidence="1">L06</strain>
    </source>
</reference>
<protein>
    <submittedName>
        <fullName evidence="1">Uncharacterized protein</fullName>
    </submittedName>
</protein>
<dbReference type="AlphaFoldDB" id="A0A6V7JSG0"/>